<comment type="similarity">
    <text evidence="1">Belongs to the outer membrane factor (OMF) (TC 1.B.17) family.</text>
</comment>
<evidence type="ECO:0000313" key="2">
    <source>
        <dbReference type="EMBL" id="RAJ20634.1"/>
    </source>
</evidence>
<proteinExistence type="inferred from homology"/>
<gene>
    <name evidence="2" type="ORF">LX77_03160</name>
</gene>
<name>A0A327RXW8_9FLAO</name>
<dbReference type="SUPFAM" id="SSF56954">
    <property type="entry name" value="Outer membrane efflux proteins (OEP)"/>
    <property type="match status" value="1"/>
</dbReference>
<dbReference type="GO" id="GO:0015562">
    <property type="term" value="F:efflux transmembrane transporter activity"/>
    <property type="evidence" value="ECO:0007669"/>
    <property type="project" value="InterPro"/>
</dbReference>
<dbReference type="InterPro" id="IPR003423">
    <property type="entry name" value="OMP_efflux"/>
</dbReference>
<keyword evidence="3" id="KW-1185">Reference proteome</keyword>
<organism evidence="2 3">
    <name type="scientific">Gelidibacter algens</name>
    <dbReference type="NCBI Taxonomy" id="49280"/>
    <lineage>
        <taxon>Bacteria</taxon>
        <taxon>Pseudomonadati</taxon>
        <taxon>Bacteroidota</taxon>
        <taxon>Flavobacteriia</taxon>
        <taxon>Flavobacteriales</taxon>
        <taxon>Flavobacteriaceae</taxon>
        <taxon>Gelidibacter</taxon>
    </lineage>
</organism>
<dbReference type="EMBL" id="QLLQ01000015">
    <property type="protein sequence ID" value="RAJ20634.1"/>
    <property type="molecule type" value="Genomic_DNA"/>
</dbReference>
<dbReference type="Proteomes" id="UP000248987">
    <property type="component" value="Unassembled WGS sequence"/>
</dbReference>
<reference evidence="2 3" key="1">
    <citation type="submission" date="2018-06" db="EMBL/GenBank/DDBJ databases">
        <title>Genomic Encyclopedia of Archaeal and Bacterial Type Strains, Phase II (KMG-II): from individual species to whole genera.</title>
        <authorList>
            <person name="Goeker M."/>
        </authorList>
    </citation>
    <scope>NUCLEOTIDE SEQUENCE [LARGE SCALE GENOMIC DNA]</scope>
    <source>
        <strain evidence="2 3">DSM 12408</strain>
    </source>
</reference>
<accession>A0A327RXW8</accession>
<evidence type="ECO:0000313" key="3">
    <source>
        <dbReference type="Proteomes" id="UP000248987"/>
    </source>
</evidence>
<dbReference type="AlphaFoldDB" id="A0A327RXW8"/>
<comment type="caution">
    <text evidence="2">The sequence shown here is derived from an EMBL/GenBank/DDBJ whole genome shotgun (WGS) entry which is preliminary data.</text>
</comment>
<sequence>MKTNKNIPAIKGAFVILSFFFVLNMEGQDLQSFIKEAQNNNPEIQAFELRYSIAEEKVNEANWIPNTEVSAGYFVSEPETRVGPQRARIGFKQMLPWFGTITARENYASSMADADYVEVTIAKRKLELSVAETYYQLYEIRAKQLVLEENIQLLDTYQRLALTSVEVGNASAVDVLRLQIRQNELVQEKKVLEQQAFGIRAAFNSLLNRDHDVPVETVTELPLPEEETAFSYDGLSLNPELLKYDKLYESVVQSELLNQRESAPMIGFGLDYLPVSKRTDMDLFENGKDIVMPMVSVTIPIFNNRYKSISKQNELRQQEIESQKDQRLNVLESAFAKAISQRNQARIKFETQSKNLKQANDAEEILIKNYETGTIDFNDVLDIQELQLKFQMNQIESVGNYYVQSAVINYLTN</sequence>
<protein>
    <submittedName>
        <fullName evidence="2">Outer membrane protein TolC</fullName>
    </submittedName>
</protein>
<dbReference type="Pfam" id="PF02321">
    <property type="entry name" value="OEP"/>
    <property type="match status" value="1"/>
</dbReference>
<dbReference type="InterPro" id="IPR010131">
    <property type="entry name" value="MdtP/NodT-like"/>
</dbReference>
<dbReference type="PANTHER" id="PTHR30203">
    <property type="entry name" value="OUTER MEMBRANE CATION EFFLUX PROTEIN"/>
    <property type="match status" value="1"/>
</dbReference>
<evidence type="ECO:0000256" key="1">
    <source>
        <dbReference type="ARBA" id="ARBA00007613"/>
    </source>
</evidence>
<dbReference type="Gene3D" id="1.20.1600.10">
    <property type="entry name" value="Outer membrane efflux proteins (OEP)"/>
    <property type="match status" value="1"/>
</dbReference>